<sequence length="453" mass="51412">MRFLKLNAHCPASGFAVHDDCLYYCPDGNPSQIIACNLSNGATKLLQSECAGLTASVLSAEDQLYMRYSDYSERRMIAKLDVCLGPRRALISANHQLKCGKMQQLSPSLFDINSQTYCLQNNKSYSIPDIDERSPRFIYKGQICCITQKCGKVFFNSFPLDNQSNMKSVEVKVFADVKDALLSPHNQTHVFNHTAYISLWADDGTAASFRLLKMQLREETLEDVTYMLENTEDLDRIFCAVQDSQSLYYSATNRKANGATYTLWRLAIPPTSATDVKQDMPEPQLHQKPRSKPDVITIEATLKVGSEESPKLHKVIEVDQSSRTFLSSVIEEIFYKDTNWHESECSALIEKKNVGSKNYESVLTDYRATVCEESTEYKITFYDASTISRRFLPKAAMHLSSRNTRTNVGFAFQIAGKGLSVHKDISETSEAEEMKEREPPMKTYTRRMFKSMK</sequence>
<protein>
    <submittedName>
        <fullName evidence="1">Uncharacterized protein</fullName>
    </submittedName>
</protein>
<proteinExistence type="predicted"/>
<evidence type="ECO:0000313" key="2">
    <source>
        <dbReference type="Proteomes" id="UP001175271"/>
    </source>
</evidence>
<organism evidence="1 2">
    <name type="scientific">Steinernema hermaphroditum</name>
    <dbReference type="NCBI Taxonomy" id="289476"/>
    <lineage>
        <taxon>Eukaryota</taxon>
        <taxon>Metazoa</taxon>
        <taxon>Ecdysozoa</taxon>
        <taxon>Nematoda</taxon>
        <taxon>Chromadorea</taxon>
        <taxon>Rhabditida</taxon>
        <taxon>Tylenchina</taxon>
        <taxon>Panagrolaimomorpha</taxon>
        <taxon>Strongyloidoidea</taxon>
        <taxon>Steinernematidae</taxon>
        <taxon>Steinernema</taxon>
    </lineage>
</organism>
<keyword evidence="2" id="KW-1185">Reference proteome</keyword>
<dbReference type="AlphaFoldDB" id="A0AA39HPV7"/>
<reference evidence="1" key="1">
    <citation type="submission" date="2023-06" db="EMBL/GenBank/DDBJ databases">
        <title>Genomic analysis of the entomopathogenic nematode Steinernema hermaphroditum.</title>
        <authorList>
            <person name="Schwarz E.M."/>
            <person name="Heppert J.K."/>
            <person name="Baniya A."/>
            <person name="Schwartz H.T."/>
            <person name="Tan C.-H."/>
            <person name="Antoshechkin I."/>
            <person name="Sternberg P.W."/>
            <person name="Goodrich-Blair H."/>
            <person name="Dillman A.R."/>
        </authorList>
    </citation>
    <scope>NUCLEOTIDE SEQUENCE</scope>
    <source>
        <strain evidence="1">PS9179</strain>
        <tissue evidence="1">Whole animal</tissue>
    </source>
</reference>
<comment type="caution">
    <text evidence="1">The sequence shown here is derived from an EMBL/GenBank/DDBJ whole genome shotgun (WGS) entry which is preliminary data.</text>
</comment>
<dbReference type="Proteomes" id="UP001175271">
    <property type="component" value="Unassembled WGS sequence"/>
</dbReference>
<gene>
    <name evidence="1" type="ORF">QR680_004099</name>
</gene>
<evidence type="ECO:0000313" key="1">
    <source>
        <dbReference type="EMBL" id="KAK0408687.1"/>
    </source>
</evidence>
<accession>A0AA39HPV7</accession>
<dbReference type="EMBL" id="JAUCMV010000003">
    <property type="protein sequence ID" value="KAK0408687.1"/>
    <property type="molecule type" value="Genomic_DNA"/>
</dbReference>
<name>A0AA39HPV7_9BILA</name>